<sequence>MVLLYDPKTNILSETTYEYLVELTGMMKGSLMSARSKGKRIRSIGCYLAKDDLTVQQRREWYEKEKYHNETWKTIKGSDDTFLISNYGRFKRIGKKKIWFLLPILKKKSGYLEIKVKYKGVYKNYIIAQLVAAHFLGAPKQGESVRYKNGIKTDTFVGNLEYISKEKLGKLTGFRSRSKPVVQLDMNTKEIIGEFRSAREAGRKSYLSYQAVLDNCNHKSRTSGGYIFMFADEYEQIAN</sequence>
<evidence type="ECO:0000313" key="3">
    <source>
        <dbReference type="EMBL" id="ALV83483.1"/>
    </source>
</evidence>
<dbReference type="EMBL" id="KT725776">
    <property type="protein sequence ID" value="ALV83483.1"/>
    <property type="molecule type" value="Genomic_DNA"/>
</dbReference>
<feature type="domain" description="NUMOD4" evidence="2">
    <location>
        <begin position="70"/>
        <end position="116"/>
    </location>
</feature>
<dbReference type="GeneID" id="55599479"/>
<evidence type="ECO:0000259" key="2">
    <source>
        <dbReference type="Pfam" id="PF07463"/>
    </source>
</evidence>
<dbReference type="Gene3D" id="3.90.75.20">
    <property type="match status" value="1"/>
</dbReference>
<dbReference type="InterPro" id="IPR010902">
    <property type="entry name" value="NUMOD4"/>
</dbReference>
<accession>A0A0U3U1V6</accession>
<dbReference type="Proteomes" id="UP000260420">
    <property type="component" value="Segment"/>
</dbReference>
<dbReference type="SUPFAM" id="SSF54060">
    <property type="entry name" value="His-Me finger endonucleases"/>
    <property type="match status" value="1"/>
</dbReference>
<reference evidence="3 4" key="1">
    <citation type="journal article" date="2016" name="Genome Announc.">
        <title>Genome Sequence of Bacillus cereus Phage vB_BceS-MY192.</title>
        <authorList>
            <person name="Yang Y."/>
            <person name="Zhan L."/>
            <person name="Chen J."/>
            <person name="Zhang Y."/>
            <person name="Sun Y."/>
            <person name="Yang Z."/>
            <person name="Jiang L."/>
            <person name="Zhu H."/>
            <person name="Zhang Y."/>
            <person name="Lu Y."/>
            <person name="Mei L."/>
        </authorList>
    </citation>
    <scope>NUCLEOTIDE SEQUENCE [LARGE SCALE GENOMIC DNA]</scope>
</reference>
<dbReference type="Pfam" id="PF07453">
    <property type="entry name" value="NUMOD1"/>
    <property type="match status" value="1"/>
</dbReference>
<proteinExistence type="predicted"/>
<dbReference type="KEGG" id="vg:55599479"/>
<dbReference type="GO" id="GO:0016788">
    <property type="term" value="F:hydrolase activity, acting on ester bonds"/>
    <property type="evidence" value="ECO:0007669"/>
    <property type="project" value="InterPro"/>
</dbReference>
<evidence type="ECO:0000313" key="4">
    <source>
        <dbReference type="Proteomes" id="UP000260420"/>
    </source>
</evidence>
<dbReference type="RefSeq" id="YP_009830065.1">
    <property type="nucleotide sequence ID" value="NC_048633.1"/>
</dbReference>
<dbReference type="InterPro" id="IPR036388">
    <property type="entry name" value="WH-like_DNA-bd_sf"/>
</dbReference>
<name>A0A0U3U1V6_9CAUD</name>
<organism evidence="3 4">
    <name type="scientific">Bacillus phage vB_BceS-MY192</name>
    <dbReference type="NCBI Taxonomy" id="1759525"/>
    <lineage>
        <taxon>Viruses</taxon>
        <taxon>Duplodnaviria</taxon>
        <taxon>Heunggongvirae</taxon>
        <taxon>Uroviricota</taxon>
        <taxon>Caudoviricetes</taxon>
        <taxon>Hubeivirus</taxon>
        <taxon>Hubeivirus MY192</taxon>
    </lineage>
</organism>
<dbReference type="Gene3D" id="1.10.10.10">
    <property type="entry name" value="Winged helix-like DNA-binding domain superfamily/Winged helix DNA-binding domain"/>
    <property type="match status" value="1"/>
</dbReference>
<dbReference type="InterPro" id="IPR010896">
    <property type="entry name" value="NUMOD1"/>
</dbReference>
<evidence type="ECO:0000259" key="1">
    <source>
        <dbReference type="Pfam" id="PF07453"/>
    </source>
</evidence>
<protein>
    <submittedName>
        <fullName evidence="3">Uncharacterized protein</fullName>
    </submittedName>
</protein>
<dbReference type="Pfam" id="PF07463">
    <property type="entry name" value="NUMOD4"/>
    <property type="match status" value="1"/>
</dbReference>
<feature type="domain" description="Nuclease-associated modular DNA-binding 1" evidence="1">
    <location>
        <begin position="179"/>
        <end position="203"/>
    </location>
</feature>
<dbReference type="SMART" id="SM00497">
    <property type="entry name" value="IENR1"/>
    <property type="match status" value="1"/>
</dbReference>
<dbReference type="InterPro" id="IPR003647">
    <property type="entry name" value="Intron_nuc_1_rpt"/>
</dbReference>
<keyword evidence="4" id="KW-1185">Reference proteome</keyword>
<dbReference type="InterPro" id="IPR044925">
    <property type="entry name" value="His-Me_finger_sf"/>
</dbReference>